<dbReference type="GO" id="GO:0008652">
    <property type="term" value="P:amino acid biosynthetic process"/>
    <property type="evidence" value="ECO:0007669"/>
    <property type="project" value="UniProtKB-KW"/>
</dbReference>
<keyword evidence="9" id="KW-0963">Cytoplasm</keyword>
<dbReference type="GO" id="GO:0000166">
    <property type="term" value="F:nucleotide binding"/>
    <property type="evidence" value="ECO:0007669"/>
    <property type="project" value="UniProtKB-KW"/>
</dbReference>
<dbReference type="STRING" id="55802.TBCH5v1_0478"/>
<dbReference type="Gene3D" id="1.20.1090.10">
    <property type="entry name" value="Dehydroquinate synthase-like - alpha domain"/>
    <property type="match status" value="1"/>
</dbReference>
<feature type="domain" description="3-dehydroquinate synthase N-terminal" evidence="11">
    <location>
        <begin position="50"/>
        <end position="160"/>
    </location>
</feature>
<evidence type="ECO:0000259" key="12">
    <source>
        <dbReference type="Pfam" id="PF24621"/>
    </source>
</evidence>
<feature type="binding site" evidence="9">
    <location>
        <position position="133"/>
    </location>
    <ligand>
        <name>NAD(+)</name>
        <dbReference type="ChEBI" id="CHEBI:57540"/>
    </ligand>
</feature>
<dbReference type="PANTHER" id="PTHR43622:SF1">
    <property type="entry name" value="3-DEHYDROQUINATE SYNTHASE"/>
    <property type="match status" value="1"/>
</dbReference>
<dbReference type="PATRIC" id="fig|55802.8.peg.473"/>
<dbReference type="GO" id="GO:0009423">
    <property type="term" value="P:chorismate biosynthetic process"/>
    <property type="evidence" value="ECO:0007669"/>
    <property type="project" value="UniProtKB-UniRule"/>
</dbReference>
<evidence type="ECO:0000256" key="4">
    <source>
        <dbReference type="ARBA" id="ARBA00022741"/>
    </source>
</evidence>
<dbReference type="Gene3D" id="3.40.50.1970">
    <property type="match status" value="1"/>
</dbReference>
<keyword evidence="5 9" id="KW-0862">Zinc</keyword>
<keyword evidence="3 9" id="KW-0479">Metal-binding</keyword>
<dbReference type="InterPro" id="IPR030963">
    <property type="entry name" value="DHQ_synth_fam"/>
</dbReference>
<dbReference type="InterPro" id="IPR056179">
    <property type="entry name" value="DHQS_C"/>
</dbReference>
<feature type="binding site" evidence="9">
    <location>
        <position position="125"/>
    </location>
    <ligand>
        <name>NAD(+)</name>
        <dbReference type="ChEBI" id="CHEBI:57540"/>
    </ligand>
</feature>
<dbReference type="GO" id="GO:0005737">
    <property type="term" value="C:cytoplasm"/>
    <property type="evidence" value="ECO:0007669"/>
    <property type="project" value="UniProtKB-SubCell"/>
</dbReference>
<dbReference type="UniPathway" id="UPA00053">
    <property type="reaction ID" value="UER00085"/>
</dbReference>
<feature type="domain" description="3-dehydroquinate synthase C-terminal" evidence="12">
    <location>
        <begin position="163"/>
        <end position="292"/>
    </location>
</feature>
<feature type="binding site" evidence="9">
    <location>
        <position position="166"/>
    </location>
    <ligand>
        <name>Zn(2+)</name>
        <dbReference type="ChEBI" id="CHEBI:29105"/>
    </ligand>
</feature>
<feature type="binding site" evidence="9">
    <location>
        <begin position="54"/>
        <end position="59"/>
    </location>
    <ligand>
        <name>NAD(+)</name>
        <dbReference type="ChEBI" id="CHEBI:57540"/>
    </ligand>
</feature>
<sequence>MEIIIKKGSIKKLKSIVDELSPYKTAVITNTTLEKLWLDKILDQINAVPIVIPDGEEFKSLETAQQIWKELIEIGFTRRSLIIGLGGGVITDLAAFAASTFMRGTYLGLIPTTLLAQVDAAIGGKTGVNFEGKNIIGTFYLPNFVLIDPETLKTLPKVEIVNGFGEVVKYGILDSRVYKKLKSFRKIDEGLIRECVNVKLRIVEEDLRESGKRRILNLGHTVGHAVEKASNYRVKHGFAVAIGLMASALIAEKINGFDSGKVEELLDKFSLPKRHSFEPKELLEAMKIDKKAWYGRLVFILPEEIGKVTIREVEEKIVLAVLEAMKNDSRDN</sequence>
<comment type="pathway">
    <text evidence="9">Metabolic intermediate biosynthesis; chorismate biosynthesis; chorismate from D-erythrose 4-phosphate and phosphoenolpyruvate: step 2/7.</text>
</comment>
<dbReference type="GO" id="GO:0003856">
    <property type="term" value="F:3-dehydroquinate synthase activity"/>
    <property type="evidence" value="ECO:0007669"/>
    <property type="project" value="UniProtKB-UniRule"/>
</dbReference>
<evidence type="ECO:0000313" key="13">
    <source>
        <dbReference type="EMBL" id="ALM74446.1"/>
    </source>
</evidence>
<keyword evidence="7 9" id="KW-0456">Lyase</keyword>
<dbReference type="Pfam" id="PF01761">
    <property type="entry name" value="DHQ_synthase"/>
    <property type="match status" value="1"/>
</dbReference>
<evidence type="ECO:0000256" key="6">
    <source>
        <dbReference type="ARBA" id="ARBA00023027"/>
    </source>
</evidence>
<keyword evidence="9" id="KW-0057">Aromatic amino acid biosynthesis</keyword>
<comment type="similarity">
    <text evidence="9">Belongs to the sugar phosphate cyclases superfamily. Dehydroquinate synthase family.</text>
</comment>
<accession>A0A0S1X9I0</accession>
<dbReference type="GeneID" id="26135761"/>
<evidence type="ECO:0000256" key="3">
    <source>
        <dbReference type="ARBA" id="ARBA00022723"/>
    </source>
</evidence>
<feature type="binding site" evidence="9">
    <location>
        <position position="236"/>
    </location>
    <ligand>
        <name>Zn(2+)</name>
        <dbReference type="ChEBI" id="CHEBI:29105"/>
    </ligand>
</feature>
<dbReference type="PIRSF" id="PIRSF001455">
    <property type="entry name" value="DHQ_synth"/>
    <property type="match status" value="1"/>
</dbReference>
<keyword evidence="6 9" id="KW-0520">NAD</keyword>
<evidence type="ECO:0000256" key="5">
    <source>
        <dbReference type="ARBA" id="ARBA00022833"/>
    </source>
</evidence>
<feature type="binding site" evidence="9">
    <location>
        <begin position="112"/>
        <end position="113"/>
    </location>
    <ligand>
        <name>NAD(+)</name>
        <dbReference type="ChEBI" id="CHEBI:57540"/>
    </ligand>
</feature>
<dbReference type="GO" id="GO:0009073">
    <property type="term" value="P:aromatic amino acid family biosynthetic process"/>
    <property type="evidence" value="ECO:0007669"/>
    <property type="project" value="UniProtKB-KW"/>
</dbReference>
<comment type="catalytic activity">
    <reaction evidence="9">
        <text>7-phospho-2-dehydro-3-deoxy-D-arabino-heptonate = 3-dehydroquinate + phosphate</text>
        <dbReference type="Rhea" id="RHEA:21968"/>
        <dbReference type="ChEBI" id="CHEBI:32364"/>
        <dbReference type="ChEBI" id="CHEBI:43474"/>
        <dbReference type="ChEBI" id="CHEBI:58394"/>
        <dbReference type="EC" id="4.2.3.4"/>
    </reaction>
</comment>
<gene>
    <name evidence="9 13" type="primary">aroB</name>
    <name evidence="13" type="ORF">TBCH5v1_0478</name>
</gene>
<keyword evidence="8 9" id="KW-0170">Cobalt</keyword>
<name>A0A0S1X9I0_THEBA</name>
<dbReference type="FunFam" id="3.40.50.1970:FF:000007">
    <property type="entry name" value="Pentafunctional AROM polypeptide"/>
    <property type="match status" value="1"/>
</dbReference>
<dbReference type="HAMAP" id="MF_00110">
    <property type="entry name" value="DHQ_synthase"/>
    <property type="match status" value="1"/>
</dbReference>
<evidence type="ECO:0000313" key="14">
    <source>
        <dbReference type="Proteomes" id="UP000066042"/>
    </source>
</evidence>
<dbReference type="EC" id="4.2.3.4" evidence="9 10"/>
<dbReference type="PANTHER" id="PTHR43622">
    <property type="entry name" value="3-DEHYDROQUINATE SYNTHASE"/>
    <property type="match status" value="1"/>
</dbReference>
<evidence type="ECO:0000256" key="8">
    <source>
        <dbReference type="ARBA" id="ARBA00023285"/>
    </source>
</evidence>
<dbReference type="CDD" id="cd08195">
    <property type="entry name" value="DHQS"/>
    <property type="match status" value="1"/>
</dbReference>
<dbReference type="NCBIfam" id="TIGR01357">
    <property type="entry name" value="aroB"/>
    <property type="match status" value="1"/>
</dbReference>
<dbReference type="InterPro" id="IPR050071">
    <property type="entry name" value="Dehydroquinate_synthase"/>
</dbReference>
<proteinExistence type="inferred from homology"/>
<comment type="cofactor">
    <cofactor evidence="1 9">
        <name>NAD(+)</name>
        <dbReference type="ChEBI" id="CHEBI:57540"/>
    </cofactor>
</comment>
<comment type="cofactor">
    <cofactor evidence="9">
        <name>Co(2+)</name>
        <dbReference type="ChEBI" id="CHEBI:48828"/>
    </cofactor>
    <cofactor evidence="9">
        <name>Zn(2+)</name>
        <dbReference type="ChEBI" id="CHEBI:29105"/>
    </cofactor>
    <text evidence="9">Binds 1 divalent metal cation per subunit. Can use either Co(2+) or Zn(2+).</text>
</comment>
<feature type="binding site" evidence="9">
    <location>
        <begin position="151"/>
        <end position="154"/>
    </location>
    <ligand>
        <name>NAD(+)</name>
        <dbReference type="ChEBI" id="CHEBI:57540"/>
    </ligand>
</feature>
<comment type="function">
    <text evidence="9">Catalyzes the conversion of 3-deoxy-D-arabino-heptulosonate 7-phosphate (DAHP) to dehydroquinate (DHQ).</text>
</comment>
<evidence type="ECO:0000256" key="2">
    <source>
        <dbReference type="ARBA" id="ARBA00001947"/>
    </source>
</evidence>
<organism evidence="13 14">
    <name type="scientific">Thermococcus barophilus</name>
    <dbReference type="NCBI Taxonomy" id="55802"/>
    <lineage>
        <taxon>Archaea</taxon>
        <taxon>Methanobacteriati</taxon>
        <taxon>Methanobacteriota</taxon>
        <taxon>Thermococci</taxon>
        <taxon>Thermococcales</taxon>
        <taxon>Thermococcaceae</taxon>
        <taxon>Thermococcus</taxon>
    </lineage>
</organism>
<dbReference type="InterPro" id="IPR030960">
    <property type="entry name" value="DHQS/DOIS_N"/>
</dbReference>
<evidence type="ECO:0000259" key="11">
    <source>
        <dbReference type="Pfam" id="PF01761"/>
    </source>
</evidence>
<reference evidence="13 14" key="1">
    <citation type="journal article" date="2016" name="Genome Announc.">
        <title>Complete genome sequence of the hyperthermophilic and piezophilic archaeon Thermococcus barophilus Ch5, capable of growth at the expense of hydrogenogenesis from carbon monoxide and formate.</title>
        <authorList>
            <person name="Oger P."/>
            <person name="Sokolova T.G."/>
            <person name="Kozhevnikova D.A."/>
            <person name="Taranov E.A."/>
            <person name="Vannier P."/>
            <person name="Lee H.S."/>
            <person name="Kwon K.K."/>
            <person name="Kang S.G."/>
            <person name="Lee J.H."/>
            <person name="Bonch-Osmolovskaya E.A."/>
            <person name="Lebedinsky A.V."/>
        </authorList>
    </citation>
    <scope>NUCLEOTIDE SEQUENCE [LARGE SCALE GENOMIC DNA]</scope>
    <source>
        <strain evidence="14">Ch5</strain>
    </source>
</reference>
<dbReference type="InterPro" id="IPR016037">
    <property type="entry name" value="DHQ_synth_AroB"/>
</dbReference>
<dbReference type="SUPFAM" id="SSF56796">
    <property type="entry name" value="Dehydroquinate synthase-like"/>
    <property type="match status" value="1"/>
</dbReference>
<comment type="subcellular location">
    <subcellularLocation>
        <location evidence="9">Cytoplasm</location>
    </subcellularLocation>
</comment>
<evidence type="ECO:0000256" key="7">
    <source>
        <dbReference type="ARBA" id="ARBA00023239"/>
    </source>
</evidence>
<dbReference type="GO" id="GO:0046872">
    <property type="term" value="F:metal ion binding"/>
    <property type="evidence" value="ECO:0007669"/>
    <property type="project" value="UniProtKB-KW"/>
</dbReference>
<keyword evidence="9" id="KW-0028">Amino-acid biosynthesis</keyword>
<dbReference type="Proteomes" id="UP000066042">
    <property type="component" value="Chromosome"/>
</dbReference>
<comment type="cofactor">
    <cofactor evidence="2">
        <name>Zn(2+)</name>
        <dbReference type="ChEBI" id="CHEBI:29105"/>
    </cofactor>
</comment>
<evidence type="ECO:0000256" key="1">
    <source>
        <dbReference type="ARBA" id="ARBA00001911"/>
    </source>
</evidence>
<protein>
    <recommendedName>
        <fullName evidence="9 10">3-dehydroquinate synthase</fullName>
        <shortName evidence="9">DHQS</shortName>
        <ecNumber evidence="9 10">4.2.3.4</ecNumber>
    </recommendedName>
</protein>
<dbReference type="RefSeq" id="WP_056933330.1">
    <property type="nucleotide sequence ID" value="NZ_CP013050.1"/>
</dbReference>
<evidence type="ECO:0000256" key="10">
    <source>
        <dbReference type="NCBIfam" id="TIGR01357"/>
    </source>
</evidence>
<feature type="binding site" evidence="9">
    <location>
        <begin position="88"/>
        <end position="92"/>
    </location>
    <ligand>
        <name>NAD(+)</name>
        <dbReference type="ChEBI" id="CHEBI:57540"/>
    </ligand>
</feature>
<dbReference type="Pfam" id="PF24621">
    <property type="entry name" value="DHQS_C"/>
    <property type="match status" value="1"/>
</dbReference>
<feature type="binding site" evidence="9">
    <location>
        <position position="220"/>
    </location>
    <ligand>
        <name>Zn(2+)</name>
        <dbReference type="ChEBI" id="CHEBI:29105"/>
    </ligand>
</feature>
<dbReference type="AlphaFoldDB" id="A0A0S1X9I0"/>
<evidence type="ECO:0000256" key="9">
    <source>
        <dbReference type="HAMAP-Rule" id="MF_00110"/>
    </source>
</evidence>
<keyword evidence="4 9" id="KW-0547">Nucleotide-binding</keyword>
<dbReference type="EMBL" id="CP013050">
    <property type="protein sequence ID" value="ALM74446.1"/>
    <property type="molecule type" value="Genomic_DNA"/>
</dbReference>